<name>A0A8J6HPM5_TENMO</name>
<dbReference type="EMBL" id="JABDTM020018369">
    <property type="protein sequence ID" value="KAH0818082.1"/>
    <property type="molecule type" value="Genomic_DNA"/>
</dbReference>
<feature type="region of interest" description="Disordered" evidence="1">
    <location>
        <begin position="91"/>
        <end position="112"/>
    </location>
</feature>
<evidence type="ECO:0000313" key="3">
    <source>
        <dbReference type="Proteomes" id="UP000719412"/>
    </source>
</evidence>
<gene>
    <name evidence="2" type="ORF">GEV33_004709</name>
</gene>
<comment type="caution">
    <text evidence="2">The sequence shown here is derived from an EMBL/GenBank/DDBJ whole genome shotgun (WGS) entry which is preliminary data.</text>
</comment>
<accession>A0A8J6HPM5</accession>
<organism evidence="2 3">
    <name type="scientific">Tenebrio molitor</name>
    <name type="common">Yellow mealworm beetle</name>
    <dbReference type="NCBI Taxonomy" id="7067"/>
    <lineage>
        <taxon>Eukaryota</taxon>
        <taxon>Metazoa</taxon>
        <taxon>Ecdysozoa</taxon>
        <taxon>Arthropoda</taxon>
        <taxon>Hexapoda</taxon>
        <taxon>Insecta</taxon>
        <taxon>Pterygota</taxon>
        <taxon>Neoptera</taxon>
        <taxon>Endopterygota</taxon>
        <taxon>Coleoptera</taxon>
        <taxon>Polyphaga</taxon>
        <taxon>Cucujiformia</taxon>
        <taxon>Tenebrionidae</taxon>
        <taxon>Tenebrio</taxon>
    </lineage>
</organism>
<sequence>MKIVIDIQENRIVEPQPVCGTLYIPDLRPALDQEFSHNNLLHMNIEEENSMCVETDQENATNCEEHPNNDSNVTKKGIKIISDILINRSNDTDKSDIKSGESITEYDKEEEKELEIVSEDKVEEPLSKLGMEELDKPAQVNQIEASENKTEQSFSKRVLENESATLKKIEEVDVAIFKHLVGIRKVFCSVRGLQEYPLVLERISLKVSRSGSRVRSVFYIGQLHTDIGLRSPVIRMLGVA</sequence>
<dbReference type="Proteomes" id="UP000719412">
    <property type="component" value="Unassembled WGS sequence"/>
</dbReference>
<evidence type="ECO:0000256" key="1">
    <source>
        <dbReference type="SAM" id="MobiDB-lite"/>
    </source>
</evidence>
<keyword evidence="3" id="KW-1185">Reference proteome</keyword>
<proteinExistence type="predicted"/>
<evidence type="ECO:0000313" key="2">
    <source>
        <dbReference type="EMBL" id="KAH0818082.1"/>
    </source>
</evidence>
<reference evidence="2" key="1">
    <citation type="journal article" date="2020" name="J Insects Food Feed">
        <title>The yellow mealworm (Tenebrio molitor) genome: a resource for the emerging insects as food and feed industry.</title>
        <authorList>
            <person name="Eriksson T."/>
            <person name="Andere A."/>
            <person name="Kelstrup H."/>
            <person name="Emery V."/>
            <person name="Picard C."/>
        </authorList>
    </citation>
    <scope>NUCLEOTIDE SEQUENCE</scope>
    <source>
        <strain evidence="2">Stoneville</strain>
        <tissue evidence="2">Whole head</tissue>
    </source>
</reference>
<reference evidence="2" key="2">
    <citation type="submission" date="2021-08" db="EMBL/GenBank/DDBJ databases">
        <authorList>
            <person name="Eriksson T."/>
        </authorList>
    </citation>
    <scope>NUCLEOTIDE SEQUENCE</scope>
    <source>
        <strain evidence="2">Stoneville</strain>
        <tissue evidence="2">Whole head</tissue>
    </source>
</reference>
<dbReference type="AlphaFoldDB" id="A0A8J6HPM5"/>
<protein>
    <submittedName>
        <fullName evidence="2">Uncharacterized protein</fullName>
    </submittedName>
</protein>